<proteinExistence type="predicted"/>
<keyword evidence="2" id="KW-1185">Reference proteome</keyword>
<organism evidence="1 2">
    <name type="scientific">Melia azedarach</name>
    <name type="common">Chinaberry tree</name>
    <dbReference type="NCBI Taxonomy" id="155640"/>
    <lineage>
        <taxon>Eukaryota</taxon>
        <taxon>Viridiplantae</taxon>
        <taxon>Streptophyta</taxon>
        <taxon>Embryophyta</taxon>
        <taxon>Tracheophyta</taxon>
        <taxon>Spermatophyta</taxon>
        <taxon>Magnoliopsida</taxon>
        <taxon>eudicotyledons</taxon>
        <taxon>Gunneridae</taxon>
        <taxon>Pentapetalae</taxon>
        <taxon>rosids</taxon>
        <taxon>malvids</taxon>
        <taxon>Sapindales</taxon>
        <taxon>Meliaceae</taxon>
        <taxon>Melia</taxon>
    </lineage>
</organism>
<comment type="caution">
    <text evidence="1">The sequence shown here is derived from an EMBL/GenBank/DDBJ whole genome shotgun (WGS) entry which is preliminary data.</text>
</comment>
<evidence type="ECO:0000313" key="2">
    <source>
        <dbReference type="Proteomes" id="UP001164539"/>
    </source>
</evidence>
<name>A0ACC1WQI6_MELAZ</name>
<gene>
    <name evidence="1" type="ORF">OWV82_024707</name>
</gene>
<protein>
    <submittedName>
        <fullName evidence="1">Protein ECERIFERUM 26-like</fullName>
    </submittedName>
</protein>
<accession>A0ACC1WQI6</accession>
<sequence>MVSSNSSETLLSDLKFSSVVPAKVTGDTDYELTNLDLALKLHYVKAVYFFNSEAVRGLTIYDLKKPMFQLLELFFTSSGRIRRSQTTGRPFVKCNDGGVRIVEAFCDKSMEEWMAMDDDSRHDRLAYSQVLGPDLGFSPLVFIQFTWFKSGGMSLGLSWAHVIGDPISASAFVHMWGQIGAGKHVSPTSLQVQQPKNSETKTPGPVPAGNLFPIKRVDPVGDLWQTPSNYNMKTHSFKFTTKQLRQVESTACKKAAKVSLFEVISALIWKSLSKIREDSGPGVVTICRYNSGRRDNQMPANDMVLTTAEAGFNVSKCDVLELAELIGDSRTGDGNRAFDEMSEKESESSDFIIYGANLTFVNMEGADIYGLKLQGEKPVFVSYSINGVGEEGVVLVLPGPEGESDCECGRTVTVVLPENQLQKLKKKLNQEWNLV</sequence>
<evidence type="ECO:0000313" key="1">
    <source>
        <dbReference type="EMBL" id="KAJ4701470.1"/>
    </source>
</evidence>
<dbReference type="Proteomes" id="UP001164539">
    <property type="component" value="Chromosome 14"/>
</dbReference>
<reference evidence="1 2" key="1">
    <citation type="journal article" date="2023" name="Science">
        <title>Complex scaffold remodeling in plant triterpene biosynthesis.</title>
        <authorList>
            <person name="De La Pena R."/>
            <person name="Hodgson H."/>
            <person name="Liu J.C."/>
            <person name="Stephenson M.J."/>
            <person name="Martin A.C."/>
            <person name="Owen C."/>
            <person name="Harkess A."/>
            <person name="Leebens-Mack J."/>
            <person name="Jimenez L.E."/>
            <person name="Osbourn A."/>
            <person name="Sattely E.S."/>
        </authorList>
    </citation>
    <scope>NUCLEOTIDE SEQUENCE [LARGE SCALE GENOMIC DNA]</scope>
    <source>
        <strain evidence="2">cv. JPN11</strain>
        <tissue evidence="1">Leaf</tissue>
    </source>
</reference>
<dbReference type="EMBL" id="CM051407">
    <property type="protein sequence ID" value="KAJ4701470.1"/>
    <property type="molecule type" value="Genomic_DNA"/>
</dbReference>